<dbReference type="GO" id="GO:0005634">
    <property type="term" value="C:nucleus"/>
    <property type="evidence" value="ECO:0007669"/>
    <property type="project" value="UniProtKB-SubCell"/>
</dbReference>
<feature type="domain" description="PAS" evidence="8">
    <location>
        <begin position="362"/>
        <end position="419"/>
    </location>
</feature>
<dbReference type="GO" id="GO:0000981">
    <property type="term" value="F:DNA-binding transcription factor activity, RNA polymerase II-specific"/>
    <property type="evidence" value="ECO:0007669"/>
    <property type="project" value="TreeGrafter"/>
</dbReference>
<reference evidence="10 11" key="1">
    <citation type="submission" date="2023-03" db="EMBL/GenBank/DDBJ databases">
        <title>High-quality genome of Scylla paramamosain provides insights in environmental adaptation.</title>
        <authorList>
            <person name="Zhang L."/>
        </authorList>
    </citation>
    <scope>NUCLEOTIDE SEQUENCE [LARGE SCALE GENOMIC DNA]</scope>
    <source>
        <strain evidence="10">LZ_2023a</strain>
        <tissue evidence="10">Muscle</tissue>
    </source>
</reference>
<evidence type="ECO:0000256" key="4">
    <source>
        <dbReference type="ARBA" id="ARBA00023125"/>
    </source>
</evidence>
<dbReference type="InterPro" id="IPR013767">
    <property type="entry name" value="PAS_fold"/>
</dbReference>
<evidence type="ECO:0000313" key="10">
    <source>
        <dbReference type="EMBL" id="KAK8403920.1"/>
    </source>
</evidence>
<dbReference type="CDD" id="cd19733">
    <property type="entry name" value="bHLH-PAS_trachealess_like"/>
    <property type="match status" value="1"/>
</dbReference>
<dbReference type="PANTHER" id="PTHR23043:SF26">
    <property type="entry name" value="PROTEIN TRACHEALESS"/>
    <property type="match status" value="1"/>
</dbReference>
<dbReference type="SUPFAM" id="SSF55785">
    <property type="entry name" value="PYP-like sensor domain (PAS domain)"/>
    <property type="match status" value="2"/>
</dbReference>
<dbReference type="InterPro" id="IPR036638">
    <property type="entry name" value="HLH_DNA-bd_sf"/>
</dbReference>
<dbReference type="GO" id="GO:0045944">
    <property type="term" value="P:positive regulation of transcription by RNA polymerase II"/>
    <property type="evidence" value="ECO:0007669"/>
    <property type="project" value="UniProtKB-ARBA"/>
</dbReference>
<dbReference type="Pfam" id="PF08447">
    <property type="entry name" value="PAS_3"/>
    <property type="match status" value="1"/>
</dbReference>
<evidence type="ECO:0008006" key="12">
    <source>
        <dbReference type="Google" id="ProtNLM"/>
    </source>
</evidence>
<dbReference type="SMART" id="SM00086">
    <property type="entry name" value="PAC"/>
    <property type="match status" value="1"/>
</dbReference>
<dbReference type="Pfam" id="PF23171">
    <property type="entry name" value="bHLH_HIF1A"/>
    <property type="match status" value="1"/>
</dbReference>
<protein>
    <recommendedName>
        <fullName evidence="12">Protein trachealess</fullName>
    </recommendedName>
</protein>
<dbReference type="InterPro" id="IPR035965">
    <property type="entry name" value="PAS-like_dom_sf"/>
</dbReference>
<feature type="domain" description="PAS" evidence="8">
    <location>
        <begin position="178"/>
        <end position="248"/>
    </location>
</feature>
<keyword evidence="11" id="KW-1185">Reference proteome</keyword>
<dbReference type="FunFam" id="3.30.450.20:FF:000054">
    <property type="entry name" value="Trachealess, isoform D"/>
    <property type="match status" value="1"/>
</dbReference>
<feature type="compositionally biased region" description="Polar residues" evidence="7">
    <location>
        <begin position="533"/>
        <end position="544"/>
    </location>
</feature>
<dbReference type="SMART" id="SM00091">
    <property type="entry name" value="PAS"/>
    <property type="match status" value="2"/>
</dbReference>
<keyword evidence="3" id="KW-0805">Transcription regulation</keyword>
<dbReference type="Pfam" id="PF00989">
    <property type="entry name" value="PAS"/>
    <property type="match status" value="1"/>
</dbReference>
<evidence type="ECO:0000256" key="2">
    <source>
        <dbReference type="ARBA" id="ARBA00022737"/>
    </source>
</evidence>
<feature type="region of interest" description="Disordered" evidence="7">
    <location>
        <begin position="486"/>
        <end position="632"/>
    </location>
</feature>
<dbReference type="SUPFAM" id="SSF47459">
    <property type="entry name" value="HLH, helix-loop-helix DNA-binding domain"/>
    <property type="match status" value="1"/>
</dbReference>
<organism evidence="10 11">
    <name type="scientific">Scylla paramamosain</name>
    <name type="common">Mud crab</name>
    <dbReference type="NCBI Taxonomy" id="85552"/>
    <lineage>
        <taxon>Eukaryota</taxon>
        <taxon>Metazoa</taxon>
        <taxon>Ecdysozoa</taxon>
        <taxon>Arthropoda</taxon>
        <taxon>Crustacea</taxon>
        <taxon>Multicrustacea</taxon>
        <taxon>Malacostraca</taxon>
        <taxon>Eumalacostraca</taxon>
        <taxon>Eucarida</taxon>
        <taxon>Decapoda</taxon>
        <taxon>Pleocyemata</taxon>
        <taxon>Brachyura</taxon>
        <taxon>Eubrachyura</taxon>
        <taxon>Portunoidea</taxon>
        <taxon>Portunidae</taxon>
        <taxon>Portuninae</taxon>
        <taxon>Scylla</taxon>
    </lineage>
</organism>
<keyword evidence="2" id="KW-0677">Repeat</keyword>
<dbReference type="PANTHER" id="PTHR23043">
    <property type="entry name" value="HYPOXIA-INDUCIBLE FACTOR 1 ALPHA"/>
    <property type="match status" value="1"/>
</dbReference>
<keyword evidence="5" id="KW-0804">Transcription</keyword>
<evidence type="ECO:0000259" key="8">
    <source>
        <dbReference type="PROSITE" id="PS50112"/>
    </source>
</evidence>
<dbReference type="InterPro" id="IPR001610">
    <property type="entry name" value="PAC"/>
</dbReference>
<feature type="region of interest" description="Disordered" evidence="7">
    <location>
        <begin position="845"/>
        <end position="865"/>
    </location>
</feature>
<dbReference type="InterPro" id="IPR000014">
    <property type="entry name" value="PAS"/>
</dbReference>
<dbReference type="PROSITE" id="PS50112">
    <property type="entry name" value="PAS"/>
    <property type="match status" value="2"/>
</dbReference>
<proteinExistence type="predicted"/>
<gene>
    <name evidence="10" type="ORF">O3P69_000169</name>
</gene>
<evidence type="ECO:0000256" key="3">
    <source>
        <dbReference type="ARBA" id="ARBA00023015"/>
    </source>
</evidence>
<evidence type="ECO:0000256" key="6">
    <source>
        <dbReference type="ARBA" id="ARBA00023242"/>
    </source>
</evidence>
<comment type="caution">
    <text evidence="10">The sequence shown here is derived from an EMBL/GenBank/DDBJ whole genome shotgun (WGS) entry which is preliminary data.</text>
</comment>
<dbReference type="CDD" id="cd00130">
    <property type="entry name" value="PAS"/>
    <property type="match status" value="2"/>
</dbReference>
<dbReference type="InterPro" id="IPR011598">
    <property type="entry name" value="bHLH_dom"/>
</dbReference>
<dbReference type="GO" id="GO:0000977">
    <property type="term" value="F:RNA polymerase II transcription regulatory region sequence-specific DNA binding"/>
    <property type="evidence" value="ECO:0007669"/>
    <property type="project" value="TreeGrafter"/>
</dbReference>
<sequence>MADWYGSREQLMSLHGLDTAMLGYGMSAAAFPPIQPDAYSHAHAHAAAAAAYNFQRQPSVTSGFPHSCFAPDQQWRQLPDGSILELRKEKSRDAARSRRGKENYEFYELAKMLPLPPAITSQLDKASIIRLTISYLKLREFTLHGDPPWPRDMSNNKSLKGANIRPRTMSGMTMDIFENHQGTHVLQSLDGFAFTLAADGRFLYISETVSIYLGLSQVEMTGSSVFDYIHQQDHQELADQLGLTLATGQPLPSPSSLGSEEGATGSQGTMNPDVATCMALGANSQFKGYDRAFCIRMKSTLTKRGCHFKTSGYRVVLVLGHLRPQYVFSHSRKSAPQLMGLVALAIALPPPSVHEVRLESDMFVTRLNFDFRIAHCEPKVADLLDYAAEELQGRSLYSLCHGQDVERLRKTHIDLIQKGQVMSPYFRLLNKTGGYTWVQMCATVVVNNKNGDEQNIICVNYVISRAEYESLVLDQTQLDPALANMKSDDLEYPSAATPEPREGGSRTVSEDTGGSPRPAVSTSGGGGGDTRSPMGQTESITTPLRGTPSVPLDGAQIKTEATGGLLTPMGNADLPEDSSGGCERTSSPGHISEPPASTPGTPHARATPMMTTTPIEASPGANVPPPPHNDEGAVRNLEAAMTRHLPDDTTDFSTDALLKGGATSTSMNNAGQRSTIQWVGNASAQQTSALPASTLLRQLYASRESVIRSSVQRSYYSEMGSALPTPPGSEGYQDAMFGKGHDFPYPGSGLTASGYPDYHSAMTPPSSVSPREKMAGDCGDLRGASAGYLGDGGGLPAQPVPLKPQVYSYGSSGVPLDSSAYSAPLSDQAGLYTPSSFHLYHANSTKSTSSYDSLRTGGSWYAPSS</sequence>
<evidence type="ECO:0000256" key="5">
    <source>
        <dbReference type="ARBA" id="ARBA00023163"/>
    </source>
</evidence>
<dbReference type="Proteomes" id="UP001487740">
    <property type="component" value="Unassembled WGS sequence"/>
</dbReference>
<accession>A0AAW0UZ96</accession>
<evidence type="ECO:0000259" key="9">
    <source>
        <dbReference type="PROSITE" id="PS50888"/>
    </source>
</evidence>
<dbReference type="FunFam" id="4.10.280.10:FF:000007">
    <property type="entry name" value="single-minded homolog 1 isoform X1"/>
    <property type="match status" value="1"/>
</dbReference>
<dbReference type="Gene3D" id="3.30.450.20">
    <property type="entry name" value="PAS domain"/>
    <property type="match status" value="2"/>
</dbReference>
<dbReference type="InterPro" id="IPR013655">
    <property type="entry name" value="PAS_fold_3"/>
</dbReference>
<feature type="domain" description="BHLH" evidence="9">
    <location>
        <begin position="86"/>
        <end position="139"/>
    </location>
</feature>
<dbReference type="AlphaFoldDB" id="A0AAW0UZ96"/>
<feature type="region of interest" description="Disordered" evidence="7">
    <location>
        <begin position="249"/>
        <end position="268"/>
    </location>
</feature>
<keyword evidence="6" id="KW-0539">Nucleus</keyword>
<dbReference type="PROSITE" id="PS50888">
    <property type="entry name" value="BHLH"/>
    <property type="match status" value="1"/>
</dbReference>
<dbReference type="Gene3D" id="4.10.280.10">
    <property type="entry name" value="Helix-loop-helix DNA-binding domain"/>
    <property type="match status" value="1"/>
</dbReference>
<name>A0AAW0UZ96_SCYPA</name>
<dbReference type="EMBL" id="JARAKH010000005">
    <property type="protein sequence ID" value="KAK8403920.1"/>
    <property type="molecule type" value="Genomic_DNA"/>
</dbReference>
<evidence type="ECO:0000256" key="7">
    <source>
        <dbReference type="SAM" id="MobiDB-lite"/>
    </source>
</evidence>
<dbReference type="SMART" id="SM00353">
    <property type="entry name" value="HLH"/>
    <property type="match status" value="1"/>
</dbReference>
<evidence type="ECO:0000313" key="11">
    <source>
        <dbReference type="Proteomes" id="UP001487740"/>
    </source>
</evidence>
<comment type="subcellular location">
    <subcellularLocation>
        <location evidence="1">Nucleus</location>
    </subcellularLocation>
</comment>
<evidence type="ECO:0000256" key="1">
    <source>
        <dbReference type="ARBA" id="ARBA00004123"/>
    </source>
</evidence>
<dbReference type="FunFam" id="3.30.450.20:FF:000025">
    <property type="entry name" value="Neuronal PAS domain protein 3 isoform 1"/>
    <property type="match status" value="1"/>
</dbReference>
<keyword evidence="4" id="KW-0238">DNA-binding</keyword>
<dbReference type="GO" id="GO:0046983">
    <property type="term" value="F:protein dimerization activity"/>
    <property type="evidence" value="ECO:0007669"/>
    <property type="project" value="InterPro"/>
</dbReference>